<feature type="domain" description="AB hydrolase-1" evidence="2">
    <location>
        <begin position="77"/>
        <end position="301"/>
    </location>
</feature>
<dbReference type="InterPro" id="IPR029058">
    <property type="entry name" value="AB_hydrolase_fold"/>
</dbReference>
<dbReference type="SUPFAM" id="SSF53474">
    <property type="entry name" value="alpha/beta-Hydrolases"/>
    <property type="match status" value="1"/>
</dbReference>
<evidence type="ECO:0000313" key="3">
    <source>
        <dbReference type="EMBL" id="MCB8873725.1"/>
    </source>
</evidence>
<dbReference type="Gene3D" id="3.40.50.1820">
    <property type="entry name" value="alpha/beta hydrolase"/>
    <property type="match status" value="1"/>
</dbReference>
<evidence type="ECO:0000256" key="1">
    <source>
        <dbReference type="ARBA" id="ARBA00022801"/>
    </source>
</evidence>
<dbReference type="RefSeq" id="WP_227319408.1">
    <property type="nucleotide sequence ID" value="NZ_JAESVB010000001.1"/>
</dbReference>
<dbReference type="InterPro" id="IPR006311">
    <property type="entry name" value="TAT_signal"/>
</dbReference>
<name>A0A963YP29_9PROT</name>
<dbReference type="InterPro" id="IPR050266">
    <property type="entry name" value="AB_hydrolase_sf"/>
</dbReference>
<protein>
    <submittedName>
        <fullName evidence="3">Alpha/beta hydrolase</fullName>
    </submittedName>
</protein>
<reference evidence="3" key="1">
    <citation type="journal article" date="2021" name="Microorganisms">
        <title>Acidisoma silvae sp. nov. and Acidisomacellulosilytica sp. nov., Two Acidophilic Bacteria Isolated from Decaying Wood, Hydrolyzing Cellulose and Producing Poly-3-hydroxybutyrate.</title>
        <authorList>
            <person name="Mieszkin S."/>
            <person name="Pouder E."/>
            <person name="Uroz S."/>
            <person name="Simon-Colin C."/>
            <person name="Alain K."/>
        </authorList>
    </citation>
    <scope>NUCLEOTIDE SEQUENCE</scope>
    <source>
        <strain evidence="3">HW T2.11</strain>
    </source>
</reference>
<keyword evidence="4" id="KW-1185">Reference proteome</keyword>
<comment type="caution">
    <text evidence="3">The sequence shown here is derived from an EMBL/GenBank/DDBJ whole genome shotgun (WGS) entry which is preliminary data.</text>
</comment>
<dbReference type="PANTHER" id="PTHR43798:SF31">
    <property type="entry name" value="AB HYDROLASE SUPERFAMILY PROTEIN YCLE"/>
    <property type="match status" value="1"/>
</dbReference>
<dbReference type="PANTHER" id="PTHR43798">
    <property type="entry name" value="MONOACYLGLYCEROL LIPASE"/>
    <property type="match status" value="1"/>
</dbReference>
<dbReference type="InterPro" id="IPR000073">
    <property type="entry name" value="AB_hydrolase_1"/>
</dbReference>
<keyword evidence="1 3" id="KW-0378">Hydrolase</keyword>
<dbReference type="GO" id="GO:0016787">
    <property type="term" value="F:hydrolase activity"/>
    <property type="evidence" value="ECO:0007669"/>
    <property type="project" value="UniProtKB-KW"/>
</dbReference>
<evidence type="ECO:0000313" key="4">
    <source>
        <dbReference type="Proteomes" id="UP000708298"/>
    </source>
</evidence>
<dbReference type="AlphaFoldDB" id="A0A963YP29"/>
<dbReference type="EMBL" id="JAESVB010000001">
    <property type="protein sequence ID" value="MCB8873725.1"/>
    <property type="molecule type" value="Genomic_DNA"/>
</dbReference>
<sequence>MAPQRVDARHEAAHDKDRLGRRLLLTGLAALGALPAATASAAPNFVGASRNFRTSDGVNLHYIDAMPASGAGADHVMVFIPGWTMPGWIFSPQLTYFARYCRVIALDPRGQGDSEIPSSGYTAQRRGQDIAELLAAIGVPKVVLVGWSLGVLDSLAYVAAHGGGRLSALVLIDNSVGENPPPRAEPEPRGRYHRPLPYPARMKAFVRGMFRTPQSQSYLNRLTATCLITPEPAARALLNYQVPRIFWRNAVYAAHVPILYVVRPHLSGQAANLAANDPDAESVVFADAGHALFVDDATRFNTVLANFLRQKVWI</sequence>
<proteinExistence type="predicted"/>
<dbReference type="Pfam" id="PF12697">
    <property type="entry name" value="Abhydrolase_6"/>
    <property type="match status" value="1"/>
</dbReference>
<dbReference type="PROSITE" id="PS51318">
    <property type="entry name" value="TAT"/>
    <property type="match status" value="1"/>
</dbReference>
<dbReference type="Proteomes" id="UP000708298">
    <property type="component" value="Unassembled WGS sequence"/>
</dbReference>
<organism evidence="3 4">
    <name type="scientific">Acidisoma silvae</name>
    <dbReference type="NCBI Taxonomy" id="2802396"/>
    <lineage>
        <taxon>Bacteria</taxon>
        <taxon>Pseudomonadati</taxon>
        <taxon>Pseudomonadota</taxon>
        <taxon>Alphaproteobacteria</taxon>
        <taxon>Acetobacterales</taxon>
        <taxon>Acidocellaceae</taxon>
        <taxon>Acidisoma</taxon>
    </lineage>
</organism>
<reference evidence="3" key="2">
    <citation type="submission" date="2021-01" db="EMBL/GenBank/DDBJ databases">
        <authorList>
            <person name="Mieszkin S."/>
            <person name="Pouder E."/>
            <person name="Alain K."/>
        </authorList>
    </citation>
    <scope>NUCLEOTIDE SEQUENCE</scope>
    <source>
        <strain evidence="3">HW T2.11</strain>
    </source>
</reference>
<gene>
    <name evidence="3" type="ORF">ASILVAE211_00920</name>
</gene>
<dbReference type="GO" id="GO:0016020">
    <property type="term" value="C:membrane"/>
    <property type="evidence" value="ECO:0007669"/>
    <property type="project" value="TreeGrafter"/>
</dbReference>
<evidence type="ECO:0000259" key="2">
    <source>
        <dbReference type="Pfam" id="PF12697"/>
    </source>
</evidence>
<accession>A0A963YP29</accession>